<dbReference type="InterPro" id="IPR005226">
    <property type="entry name" value="UPF0014_fam"/>
</dbReference>
<comment type="similarity">
    <text evidence="2">Belongs to the UPF0014 family.</text>
</comment>
<evidence type="ECO:0000256" key="1">
    <source>
        <dbReference type="ARBA" id="ARBA00004141"/>
    </source>
</evidence>
<evidence type="ECO:0000256" key="6">
    <source>
        <dbReference type="SAM" id="Phobius"/>
    </source>
</evidence>
<keyword evidence="4 6" id="KW-1133">Transmembrane helix</keyword>
<keyword evidence="3 6" id="KW-0812">Transmembrane</keyword>
<evidence type="ECO:0000313" key="7">
    <source>
        <dbReference type="EMBL" id="RZO22959.1"/>
    </source>
</evidence>
<organism evidence="7 8">
    <name type="scientific">SAR92 clade bacterium</name>
    <dbReference type="NCBI Taxonomy" id="2315479"/>
    <lineage>
        <taxon>Bacteria</taxon>
        <taxon>Pseudomonadati</taxon>
        <taxon>Pseudomonadota</taxon>
        <taxon>Gammaproteobacteria</taxon>
        <taxon>Cellvibrionales</taxon>
        <taxon>Porticoccaceae</taxon>
        <taxon>SAR92 clade</taxon>
    </lineage>
</organism>
<feature type="transmembrane region" description="Helical" evidence="6">
    <location>
        <begin position="92"/>
        <end position="114"/>
    </location>
</feature>
<keyword evidence="5 6" id="KW-0472">Membrane</keyword>
<dbReference type="Proteomes" id="UP000315889">
    <property type="component" value="Unassembled WGS sequence"/>
</dbReference>
<reference evidence="7 8" key="1">
    <citation type="submission" date="2019-02" db="EMBL/GenBank/DDBJ databases">
        <title>Prokaryotic population dynamics and viral predation in marine succession experiment using metagenomics: the confinement effect.</title>
        <authorList>
            <person name="Haro-Moreno J.M."/>
            <person name="Rodriguez-Valera F."/>
            <person name="Lopez-Perez M."/>
        </authorList>
    </citation>
    <scope>NUCLEOTIDE SEQUENCE [LARGE SCALE GENOMIC DNA]</scope>
    <source>
        <strain evidence="7">MED-G170</strain>
    </source>
</reference>
<protein>
    <submittedName>
        <fullName evidence="7">ABC transporter permease</fullName>
    </submittedName>
</protein>
<evidence type="ECO:0000313" key="8">
    <source>
        <dbReference type="Proteomes" id="UP000315889"/>
    </source>
</evidence>
<feature type="transmembrane region" description="Helical" evidence="6">
    <location>
        <begin position="205"/>
        <end position="227"/>
    </location>
</feature>
<evidence type="ECO:0000256" key="2">
    <source>
        <dbReference type="ARBA" id="ARBA00005268"/>
    </source>
</evidence>
<sequence length="237" mass="25420">MLNTIPVVNVVFAFVPVILVLVIMFRWSLNVSDGFVALARMLIQLTLIGYALTWIFSMDSPALVLGILSAMLLIASSIALKPLGEGKTKGDYARALIAITFGGGVTLIFITYLVLNINPWYKANTLIPLAGMIFASAMNTVSVAAERFAMEIKHGIKSVNARNHAFKAGLIPIFNSLLAVGLVSLPGMMTGQILSGVSPLIAVRYQIVVMCMITSAAGMATALYLFLVTHKDVRKAS</sequence>
<evidence type="ECO:0000256" key="4">
    <source>
        <dbReference type="ARBA" id="ARBA00022989"/>
    </source>
</evidence>
<comment type="subcellular location">
    <subcellularLocation>
        <location evidence="1">Membrane</location>
        <topology evidence="1">Multi-pass membrane protein</topology>
    </subcellularLocation>
</comment>
<dbReference type="EMBL" id="SHBP01000001">
    <property type="protein sequence ID" value="RZO22959.1"/>
    <property type="molecule type" value="Genomic_DNA"/>
</dbReference>
<proteinExistence type="inferred from homology"/>
<dbReference type="PANTHER" id="PTHR30028">
    <property type="entry name" value="UPF0014 INNER MEMBRANE PROTEIN YBBM-RELATED"/>
    <property type="match status" value="1"/>
</dbReference>
<evidence type="ECO:0000256" key="5">
    <source>
        <dbReference type="ARBA" id="ARBA00023136"/>
    </source>
</evidence>
<dbReference type="GO" id="GO:0005886">
    <property type="term" value="C:plasma membrane"/>
    <property type="evidence" value="ECO:0007669"/>
    <property type="project" value="TreeGrafter"/>
</dbReference>
<comment type="caution">
    <text evidence="7">The sequence shown here is derived from an EMBL/GenBank/DDBJ whole genome shotgun (WGS) entry which is preliminary data.</text>
</comment>
<feature type="transmembrane region" description="Helical" evidence="6">
    <location>
        <begin position="165"/>
        <end position="185"/>
    </location>
</feature>
<dbReference type="AlphaFoldDB" id="A0A520MP19"/>
<gene>
    <name evidence="7" type="ORF">EVB03_00950</name>
</gene>
<accession>A0A520MP19</accession>
<feature type="transmembrane region" description="Helical" evidence="6">
    <location>
        <begin position="62"/>
        <end position="80"/>
    </location>
</feature>
<name>A0A520MP19_9GAMM</name>
<dbReference type="Pfam" id="PF03649">
    <property type="entry name" value="UPF0014"/>
    <property type="match status" value="1"/>
</dbReference>
<evidence type="ECO:0000256" key="3">
    <source>
        <dbReference type="ARBA" id="ARBA00022692"/>
    </source>
</evidence>
<feature type="transmembrane region" description="Helical" evidence="6">
    <location>
        <begin position="37"/>
        <end position="56"/>
    </location>
</feature>
<feature type="transmembrane region" description="Helical" evidence="6">
    <location>
        <begin position="6"/>
        <end position="25"/>
    </location>
</feature>
<dbReference type="PANTHER" id="PTHR30028:SF0">
    <property type="entry name" value="PROTEIN ALUMINUM SENSITIVE 3"/>
    <property type="match status" value="1"/>
</dbReference>